<dbReference type="GO" id="GO:0004557">
    <property type="term" value="F:alpha-galactosidase activity"/>
    <property type="evidence" value="ECO:0007669"/>
    <property type="project" value="UniProtKB-EC"/>
</dbReference>
<dbReference type="Proteomes" id="UP000800097">
    <property type="component" value="Unassembled WGS sequence"/>
</dbReference>
<reference evidence="4" key="1">
    <citation type="journal article" date="2020" name="Stud. Mycol.">
        <title>101 Dothideomycetes genomes: a test case for predicting lifestyles and emergence of pathogens.</title>
        <authorList>
            <person name="Haridas S."/>
            <person name="Albert R."/>
            <person name="Binder M."/>
            <person name="Bloem J."/>
            <person name="Labutti K."/>
            <person name="Salamov A."/>
            <person name="Andreopoulos B."/>
            <person name="Baker S."/>
            <person name="Barry K."/>
            <person name="Bills G."/>
            <person name="Bluhm B."/>
            <person name="Cannon C."/>
            <person name="Castanera R."/>
            <person name="Culley D."/>
            <person name="Daum C."/>
            <person name="Ezra D."/>
            <person name="Gonzalez J."/>
            <person name="Henrissat B."/>
            <person name="Kuo A."/>
            <person name="Liang C."/>
            <person name="Lipzen A."/>
            <person name="Lutzoni F."/>
            <person name="Magnuson J."/>
            <person name="Mondo S."/>
            <person name="Nolan M."/>
            <person name="Ohm R."/>
            <person name="Pangilinan J."/>
            <person name="Park H.-J."/>
            <person name="Ramirez L."/>
            <person name="Alfaro M."/>
            <person name="Sun H."/>
            <person name="Tritt A."/>
            <person name="Yoshinaga Y."/>
            <person name="Zwiers L.-H."/>
            <person name="Turgeon B."/>
            <person name="Goodwin S."/>
            <person name="Spatafora J."/>
            <person name="Crous P."/>
            <person name="Grigoriev I."/>
        </authorList>
    </citation>
    <scope>NUCLEOTIDE SEQUENCE</scope>
    <source>
        <strain evidence="4">CBS 379.55</strain>
    </source>
</reference>
<dbReference type="PANTHER" id="PTHR35273">
    <property type="entry name" value="ALPHA-1,4 POLYGALACTOSAMINIDASE, PUTATIVE (AFU_ORTHOLOGUE AFUA_3G07890)-RELATED"/>
    <property type="match status" value="1"/>
</dbReference>
<evidence type="ECO:0000313" key="4">
    <source>
        <dbReference type="EMBL" id="KAF2279764.1"/>
    </source>
</evidence>
<evidence type="ECO:0000256" key="2">
    <source>
        <dbReference type="ARBA" id="ARBA00012755"/>
    </source>
</evidence>
<dbReference type="AlphaFoldDB" id="A0A6A6JU58"/>
<proteinExistence type="predicted"/>
<dbReference type="PANTHER" id="PTHR35273:SF2">
    <property type="entry name" value="ALPHA-GALACTOSIDASE"/>
    <property type="match status" value="1"/>
</dbReference>
<name>A0A6A6JU58_WESOR</name>
<dbReference type="SUPFAM" id="SSF51445">
    <property type="entry name" value="(Trans)glycosidases"/>
    <property type="match status" value="1"/>
</dbReference>
<dbReference type="InterPro" id="IPR004352">
    <property type="entry name" value="GH114_TIM-barrel"/>
</dbReference>
<sequence length="368" mass="41460">MVRLASFIPILGAATFSNAIPTGDLPLSEPVAVERVSVDYRQASYWKPPMKSNIQFILSGIPDVDDDYIRPLAGIYEIDMFYTPAETIKKMNQLGQKVICYFSAATAENWRDDYNQFKKQDLGKELPDWPGERYLDIRRANVFEVIKKRIDLAAQKGCNAIEPDNVDVYSNDNGFTPEITPGDTVAYLHKISAYARNKGMSVGIKNCIEILGDIFPDVDFAISEECVQWLNCTAYANFTTAPRAGLEGKPVFEVEYVNYTYTGGWSDQGVALNPSKFRLTNVNFPGLKDEKLRRKLCNLDEEGASLEKPFLKINSIIKTLELDGFVMFCDGSAEITKTKSVDRAMAGKSGIVRRSWARERMWRRMGGR</sequence>
<gene>
    <name evidence="4" type="ORF">EI97DRAFT_440057</name>
</gene>
<protein>
    <recommendedName>
        <fullName evidence="2">alpha-galactosidase</fullName>
        <ecNumber evidence="2">3.2.1.22</ecNumber>
    </recommendedName>
</protein>
<accession>A0A6A6JU58</accession>
<organism evidence="4 5">
    <name type="scientific">Westerdykella ornata</name>
    <dbReference type="NCBI Taxonomy" id="318751"/>
    <lineage>
        <taxon>Eukaryota</taxon>
        <taxon>Fungi</taxon>
        <taxon>Dikarya</taxon>
        <taxon>Ascomycota</taxon>
        <taxon>Pezizomycotina</taxon>
        <taxon>Dothideomycetes</taxon>
        <taxon>Pleosporomycetidae</taxon>
        <taxon>Pleosporales</taxon>
        <taxon>Sporormiaceae</taxon>
        <taxon>Westerdykella</taxon>
    </lineage>
</organism>
<dbReference type="InterPro" id="IPR013785">
    <property type="entry name" value="Aldolase_TIM"/>
</dbReference>
<dbReference type="RefSeq" id="XP_033657303.1">
    <property type="nucleotide sequence ID" value="XM_033799600.1"/>
</dbReference>
<dbReference type="InterPro" id="IPR017853">
    <property type="entry name" value="GH"/>
</dbReference>
<evidence type="ECO:0000313" key="5">
    <source>
        <dbReference type="Proteomes" id="UP000800097"/>
    </source>
</evidence>
<dbReference type="EMBL" id="ML986486">
    <property type="protein sequence ID" value="KAF2279764.1"/>
    <property type="molecule type" value="Genomic_DNA"/>
</dbReference>
<feature type="domain" description="Glycoside-hydrolase family GH114 TIM-barrel" evidence="3">
    <location>
        <begin position="73"/>
        <end position="257"/>
    </location>
</feature>
<comment type="catalytic activity">
    <reaction evidence="1">
        <text>Hydrolysis of terminal, non-reducing alpha-D-galactose residues in alpha-D-galactosides, including galactose oligosaccharides, galactomannans and galactolipids.</text>
        <dbReference type="EC" id="3.2.1.22"/>
    </reaction>
</comment>
<dbReference type="Pfam" id="PF03537">
    <property type="entry name" value="Glyco_hydro_114"/>
    <property type="match status" value="1"/>
</dbReference>
<dbReference type="GeneID" id="54552775"/>
<dbReference type="OrthoDB" id="2108802at2759"/>
<evidence type="ECO:0000256" key="1">
    <source>
        <dbReference type="ARBA" id="ARBA00001255"/>
    </source>
</evidence>
<evidence type="ECO:0000259" key="3">
    <source>
        <dbReference type="Pfam" id="PF03537"/>
    </source>
</evidence>
<dbReference type="Gene3D" id="3.20.20.70">
    <property type="entry name" value="Aldolase class I"/>
    <property type="match status" value="1"/>
</dbReference>
<dbReference type="EC" id="3.2.1.22" evidence="2"/>
<keyword evidence="5" id="KW-1185">Reference proteome</keyword>